<dbReference type="PANTHER" id="PTHR12128:SF66">
    <property type="entry name" value="4-HYDROXY-2-OXOGLUTARATE ALDOLASE, MITOCHONDRIAL"/>
    <property type="match status" value="1"/>
</dbReference>
<keyword evidence="1" id="KW-0456">Lyase</keyword>
<dbReference type="PANTHER" id="PTHR12128">
    <property type="entry name" value="DIHYDRODIPICOLINATE SYNTHASE"/>
    <property type="match status" value="1"/>
</dbReference>
<reference evidence="5 6" key="1">
    <citation type="journal article" date="2009" name="Genome Biol.">
        <title>Community-wide analysis of microbial genome sequence signatures.</title>
        <authorList>
            <person name="Dick G.J."/>
            <person name="Andersson A.F."/>
            <person name="Baker B.J."/>
            <person name="Simmons S.L."/>
            <person name="Thomas B.C."/>
            <person name="Yelton A.P."/>
            <person name="Banfield J.F."/>
        </authorList>
    </citation>
    <scope>NUCLEOTIDE SEQUENCE [LARGE SCALE GENOMIC DNA]</scope>
    <source>
        <strain evidence="5">ARMAN-2</strain>
    </source>
</reference>
<dbReference type="SUPFAM" id="SSF51569">
    <property type="entry name" value="Aldolase"/>
    <property type="match status" value="1"/>
</dbReference>
<dbReference type="Pfam" id="PF00701">
    <property type="entry name" value="DHDPS"/>
    <property type="match status" value="1"/>
</dbReference>
<evidence type="ECO:0000256" key="3">
    <source>
        <dbReference type="PIRSR" id="PIRSR001365-1"/>
    </source>
</evidence>
<dbReference type="Proteomes" id="UP000332487">
    <property type="component" value="Unassembled WGS sequence"/>
</dbReference>
<dbReference type="InterPro" id="IPR002220">
    <property type="entry name" value="DapA-like"/>
</dbReference>
<gene>
    <name evidence="5" type="ORF">UNLARM2_0404</name>
</gene>
<reference evidence="5 6" key="2">
    <citation type="journal article" date="2010" name="Proc. Natl. Acad. Sci. U.S.A.">
        <title>Enigmatic, ultrasmall, uncultivated Archaea.</title>
        <authorList>
            <person name="Baker B.J."/>
            <person name="Comolli L.R."/>
            <person name="Dick G.J."/>
            <person name="Hauser L.J."/>
            <person name="Hyatt D."/>
            <person name="Dill B.D."/>
            <person name="Land M.L."/>
            <person name="Verberkmoes N.C."/>
            <person name="Hettich R.L."/>
            <person name="Banfield J.F."/>
        </authorList>
    </citation>
    <scope>NUCLEOTIDE SEQUENCE [LARGE SCALE GENOMIC DNA]</scope>
    <source>
        <strain evidence="5">ARMAN-2</strain>
    </source>
</reference>
<feature type="binding site" evidence="4">
    <location>
        <position position="51"/>
    </location>
    <ligand>
        <name>pyruvate</name>
        <dbReference type="ChEBI" id="CHEBI:15361"/>
    </ligand>
</feature>
<name>C7DH58_MICA2</name>
<dbReference type="PRINTS" id="PR00146">
    <property type="entry name" value="DHPICSNTHASE"/>
</dbReference>
<keyword evidence="2" id="KW-0704">Schiff base</keyword>
<accession>C7DH58</accession>
<evidence type="ECO:0000313" key="5">
    <source>
        <dbReference type="EMBL" id="EET89960.1"/>
    </source>
</evidence>
<feature type="active site" description="Proton donor/acceptor" evidence="3">
    <location>
        <position position="139"/>
    </location>
</feature>
<dbReference type="GO" id="GO:0008840">
    <property type="term" value="F:4-hydroxy-tetrahydrodipicolinate synthase activity"/>
    <property type="evidence" value="ECO:0007669"/>
    <property type="project" value="TreeGrafter"/>
</dbReference>
<dbReference type="Gene3D" id="3.20.20.70">
    <property type="entry name" value="Aldolase class I"/>
    <property type="match status" value="1"/>
</dbReference>
<dbReference type="EMBL" id="GG697240">
    <property type="protein sequence ID" value="EET89960.1"/>
    <property type="molecule type" value="Genomic_DNA"/>
</dbReference>
<evidence type="ECO:0000313" key="6">
    <source>
        <dbReference type="Proteomes" id="UP000332487"/>
    </source>
</evidence>
<organism evidence="5 6">
    <name type="scientific">Candidatus Micrarchaeum acidiphilum ARMAN-2</name>
    <dbReference type="NCBI Taxonomy" id="425595"/>
    <lineage>
        <taxon>Archaea</taxon>
        <taxon>Candidatus Micrarchaeota</taxon>
        <taxon>Candidatus Micrarchaeia</taxon>
        <taxon>Candidatus Micrarchaeales</taxon>
        <taxon>Candidatus Micrarchaeaceae</taxon>
        <taxon>Candidatus Micrarchaeum</taxon>
    </lineage>
</organism>
<dbReference type="SMART" id="SM01130">
    <property type="entry name" value="DHDPS"/>
    <property type="match status" value="1"/>
</dbReference>
<feature type="active site" description="Schiff-base intermediate with substrate" evidence="3">
    <location>
        <position position="168"/>
    </location>
</feature>
<evidence type="ECO:0000256" key="4">
    <source>
        <dbReference type="PIRSR" id="PIRSR001365-2"/>
    </source>
</evidence>
<protein>
    <submittedName>
        <fullName evidence="5">Dihydrodipicolinate synthetase</fullName>
    </submittedName>
</protein>
<dbReference type="PIRSF" id="PIRSF001365">
    <property type="entry name" value="DHDPS"/>
    <property type="match status" value="1"/>
</dbReference>
<dbReference type="InterPro" id="IPR013785">
    <property type="entry name" value="Aldolase_TIM"/>
</dbReference>
<dbReference type="GO" id="GO:0044281">
    <property type="term" value="P:small molecule metabolic process"/>
    <property type="evidence" value="ECO:0007669"/>
    <property type="project" value="UniProtKB-ARBA"/>
</dbReference>
<dbReference type="AlphaFoldDB" id="C7DH58"/>
<sequence length="297" mass="31981">MCVMGPKKLCGIITPTITPLKNGRLDSKAISKLSEFVSKTGASGIFPAGSTGCFPFLDMEQHKSVITEFSEYLDGRLMLLPGVGRNSISETMEVARHASKLGADALVIVSPYYIKLDDGSMFRYFDKIAGSTGEKIILYNIPQFTGNEINVKVALALAKKHSNIIGIKDSSGNFRSIAAFINSMPRGFSVFQGEDDLLLPSLMLGASGCVCGTTNFSDLAVQVYKKFKEGEINSASQLQSRLDAVMGAVNSVQFPSGYCFAFSKFVMRGAEVGCVPPIGKPSPKEKASIYSQLKGMF</sequence>
<evidence type="ECO:0000256" key="1">
    <source>
        <dbReference type="ARBA" id="ARBA00023239"/>
    </source>
</evidence>
<feature type="binding site" evidence="4">
    <location>
        <position position="210"/>
    </location>
    <ligand>
        <name>pyruvate</name>
        <dbReference type="ChEBI" id="CHEBI:15361"/>
    </ligand>
</feature>
<proteinExistence type="predicted"/>
<evidence type="ECO:0000256" key="2">
    <source>
        <dbReference type="ARBA" id="ARBA00023270"/>
    </source>
</evidence>
<dbReference type="InterPro" id="IPR020625">
    <property type="entry name" value="Schiff_base-form_aldolases_AS"/>
</dbReference>
<dbReference type="GO" id="GO:0008675">
    <property type="term" value="F:2-dehydro-3-deoxy-phosphogluconate aldolase activity"/>
    <property type="evidence" value="ECO:0007669"/>
    <property type="project" value="UniProtKB-ARBA"/>
</dbReference>
<dbReference type="CDD" id="cd00408">
    <property type="entry name" value="DHDPS-like"/>
    <property type="match status" value="1"/>
</dbReference>
<dbReference type="PROSITE" id="PS00666">
    <property type="entry name" value="DHDPS_2"/>
    <property type="match status" value="1"/>
</dbReference>
<keyword evidence="6" id="KW-1185">Reference proteome</keyword>